<evidence type="ECO:0000313" key="2">
    <source>
        <dbReference type="Proteomes" id="UP001642360"/>
    </source>
</evidence>
<dbReference type="EMBL" id="CAUOFW020001147">
    <property type="protein sequence ID" value="CAK9141548.1"/>
    <property type="molecule type" value="Genomic_DNA"/>
</dbReference>
<protein>
    <submittedName>
        <fullName evidence="1">Uncharacterized protein</fullName>
    </submittedName>
</protein>
<comment type="caution">
    <text evidence="1">The sequence shown here is derived from an EMBL/GenBank/DDBJ whole genome shotgun (WGS) entry which is preliminary data.</text>
</comment>
<dbReference type="AlphaFoldDB" id="A0ABC8R9V9"/>
<reference evidence="1 2" key="1">
    <citation type="submission" date="2024-02" db="EMBL/GenBank/DDBJ databases">
        <authorList>
            <person name="Vignale AGUSTIN F."/>
            <person name="Sosa J E."/>
            <person name="Modenutti C."/>
        </authorList>
    </citation>
    <scope>NUCLEOTIDE SEQUENCE [LARGE SCALE GENOMIC DNA]</scope>
</reference>
<dbReference type="Proteomes" id="UP001642360">
    <property type="component" value="Unassembled WGS sequence"/>
</dbReference>
<accession>A0ABC8R9V9</accession>
<feature type="non-terminal residue" evidence="1">
    <location>
        <position position="1"/>
    </location>
</feature>
<name>A0ABC8R9V9_9AQUA</name>
<sequence length="64" mass="7105">RLNRLGISSKIVGFEPKLSLHKAPQKASSSSSQISSQKALSTKGIVFIAKHIPQHRLYQRYSIS</sequence>
<evidence type="ECO:0000313" key="1">
    <source>
        <dbReference type="EMBL" id="CAK9141548.1"/>
    </source>
</evidence>
<proteinExistence type="predicted"/>
<gene>
    <name evidence="1" type="ORF">ILEXP_LOCUS9140</name>
</gene>
<organism evidence="1 2">
    <name type="scientific">Ilex paraguariensis</name>
    <name type="common">yerba mate</name>
    <dbReference type="NCBI Taxonomy" id="185542"/>
    <lineage>
        <taxon>Eukaryota</taxon>
        <taxon>Viridiplantae</taxon>
        <taxon>Streptophyta</taxon>
        <taxon>Embryophyta</taxon>
        <taxon>Tracheophyta</taxon>
        <taxon>Spermatophyta</taxon>
        <taxon>Magnoliopsida</taxon>
        <taxon>eudicotyledons</taxon>
        <taxon>Gunneridae</taxon>
        <taxon>Pentapetalae</taxon>
        <taxon>asterids</taxon>
        <taxon>campanulids</taxon>
        <taxon>Aquifoliales</taxon>
        <taxon>Aquifoliaceae</taxon>
        <taxon>Ilex</taxon>
    </lineage>
</organism>
<keyword evidence="2" id="KW-1185">Reference proteome</keyword>
<feature type="non-terminal residue" evidence="1">
    <location>
        <position position="64"/>
    </location>
</feature>